<feature type="transmembrane region" description="Helical" evidence="1">
    <location>
        <begin position="198"/>
        <end position="225"/>
    </location>
</feature>
<feature type="transmembrane region" description="Helical" evidence="1">
    <location>
        <begin position="168"/>
        <end position="186"/>
    </location>
</feature>
<keyword evidence="4" id="KW-1185">Reference proteome</keyword>
<feature type="domain" description="YrhK" evidence="2">
    <location>
        <begin position="11"/>
        <end position="59"/>
    </location>
</feature>
<name>A0AAW2YS01_9EUKA</name>
<keyword evidence="1" id="KW-0812">Transmembrane</keyword>
<evidence type="ECO:0000313" key="3">
    <source>
        <dbReference type="EMBL" id="KAL0479975.1"/>
    </source>
</evidence>
<proteinExistence type="predicted"/>
<dbReference type="Proteomes" id="UP001431209">
    <property type="component" value="Unassembled WGS sequence"/>
</dbReference>
<evidence type="ECO:0000256" key="1">
    <source>
        <dbReference type="SAM" id="Phobius"/>
    </source>
</evidence>
<dbReference type="Pfam" id="PF14145">
    <property type="entry name" value="YrhK"/>
    <property type="match status" value="1"/>
</dbReference>
<feature type="transmembrane region" description="Helical" evidence="1">
    <location>
        <begin position="7"/>
        <end position="29"/>
    </location>
</feature>
<feature type="transmembrane region" description="Helical" evidence="1">
    <location>
        <begin position="139"/>
        <end position="156"/>
    </location>
</feature>
<feature type="transmembrane region" description="Helical" evidence="1">
    <location>
        <begin position="41"/>
        <end position="62"/>
    </location>
</feature>
<keyword evidence="1" id="KW-0472">Membrane</keyword>
<sequence>MIKSWKSILLAASYIVGSVAFLVGSILFFPRFTADPVTYGFAIALFIVGSFLFFLPATYDWWTNYNLLKTFNLPVIPAVATPVKPKVVSPASPIAGAEVSTDGSCNGELTYMEEETRVVPLQLPASYYLENHAVSMTRSTISVFNGILFIVGSVAYWPTFNQLLLGNWTYRIASTMTCLSNLWAIYRTFYPSHNPPRVILLTRLFHIQFLIGGLGYFIGGFLFLFKYQIHGAIFWIIGSTFFITGSLQLLIM</sequence>
<organism evidence="3 4">
    <name type="scientific">Acrasis kona</name>
    <dbReference type="NCBI Taxonomy" id="1008807"/>
    <lineage>
        <taxon>Eukaryota</taxon>
        <taxon>Discoba</taxon>
        <taxon>Heterolobosea</taxon>
        <taxon>Tetramitia</taxon>
        <taxon>Eutetramitia</taxon>
        <taxon>Acrasidae</taxon>
        <taxon>Acrasis</taxon>
    </lineage>
</organism>
<keyword evidence="1" id="KW-1133">Transmembrane helix</keyword>
<comment type="caution">
    <text evidence="3">The sequence shown here is derived from an EMBL/GenBank/DDBJ whole genome shotgun (WGS) entry which is preliminary data.</text>
</comment>
<dbReference type="InterPro" id="IPR025424">
    <property type="entry name" value="YrhK_domain"/>
</dbReference>
<dbReference type="EMBL" id="JAOPGA020000617">
    <property type="protein sequence ID" value="KAL0479975.1"/>
    <property type="molecule type" value="Genomic_DNA"/>
</dbReference>
<feature type="transmembrane region" description="Helical" evidence="1">
    <location>
        <begin position="231"/>
        <end position="251"/>
    </location>
</feature>
<reference evidence="3 4" key="1">
    <citation type="submission" date="2024-03" db="EMBL/GenBank/DDBJ databases">
        <title>The Acrasis kona genome and developmental transcriptomes reveal deep origins of eukaryotic multicellular pathways.</title>
        <authorList>
            <person name="Sheikh S."/>
            <person name="Fu C.-J."/>
            <person name="Brown M.W."/>
            <person name="Baldauf S.L."/>
        </authorList>
    </citation>
    <scope>NUCLEOTIDE SEQUENCE [LARGE SCALE GENOMIC DNA]</scope>
    <source>
        <strain evidence="3 4">ATCC MYA-3509</strain>
    </source>
</reference>
<dbReference type="AlphaFoldDB" id="A0AAW2YS01"/>
<accession>A0AAW2YS01</accession>
<gene>
    <name evidence="3" type="ORF">AKO1_007345</name>
</gene>
<evidence type="ECO:0000259" key="2">
    <source>
        <dbReference type="Pfam" id="PF14145"/>
    </source>
</evidence>
<protein>
    <recommendedName>
        <fullName evidence="2">YrhK domain-containing protein</fullName>
    </recommendedName>
</protein>
<evidence type="ECO:0000313" key="4">
    <source>
        <dbReference type="Proteomes" id="UP001431209"/>
    </source>
</evidence>